<name>A0A452XGI8_AEGTS</name>
<organism evidence="5 6">
    <name type="scientific">Aegilops tauschii subsp. strangulata</name>
    <name type="common">Goatgrass</name>
    <dbReference type="NCBI Taxonomy" id="200361"/>
    <lineage>
        <taxon>Eukaryota</taxon>
        <taxon>Viridiplantae</taxon>
        <taxon>Streptophyta</taxon>
        <taxon>Embryophyta</taxon>
        <taxon>Tracheophyta</taxon>
        <taxon>Spermatophyta</taxon>
        <taxon>Magnoliopsida</taxon>
        <taxon>Liliopsida</taxon>
        <taxon>Poales</taxon>
        <taxon>Poaceae</taxon>
        <taxon>BOP clade</taxon>
        <taxon>Pooideae</taxon>
        <taxon>Triticodae</taxon>
        <taxon>Triticeae</taxon>
        <taxon>Triticinae</taxon>
        <taxon>Aegilops</taxon>
    </lineage>
</organism>
<evidence type="ECO:0000256" key="1">
    <source>
        <dbReference type="ARBA" id="ARBA00008455"/>
    </source>
</evidence>
<comment type="similarity">
    <text evidence="1">Belongs to the peptidase C1 family.</text>
</comment>
<dbReference type="InterPro" id="IPR000668">
    <property type="entry name" value="Peptidase_C1A_C"/>
</dbReference>
<dbReference type="Gramene" id="AET0Gv20143800.1">
    <property type="protein sequence ID" value="AET0Gv20143800.1"/>
    <property type="gene ID" value="AET0Gv20143800"/>
</dbReference>
<dbReference type="CDD" id="cd02248">
    <property type="entry name" value="Peptidase_C1A"/>
    <property type="match status" value="1"/>
</dbReference>
<feature type="domain" description="Peptidase C1A papain C-terminal" evidence="3">
    <location>
        <begin position="156"/>
        <end position="385"/>
    </location>
</feature>
<feature type="domain" description="Cathepsin propeptide inhibitor" evidence="4">
    <location>
        <begin position="62"/>
        <end position="119"/>
    </location>
</feature>
<sequence>TSSKQQNHLHPAMVSSKSSLPVALILVVTLTDVLPLVSSSRGLVAVPTDGALEDSLLMMERFHGWMAKHGKSYAGVEEKLRRFDIFRRNVEFIEAANRDGRLSYTLGVNQFADLTHEEFLATHTSRRVVPSEEMVITTRAGVVVEGANCQPAPNAVPRSINWVNQSKVTPVKNQGKVCGACWAFSAVATIESAYAIAKRGEPPVLSEQELIDCDTFDRGCTSGEMYNAYFWVLRNGGIANSSTYPYKETDGKCERGKLQEHAATIRDYKFVKHNCEEQLMAAVAVRPVAVGFDSNDECFKFYQAGLYDGMCIKHGEYFGPCSSNDRIHSLAIVGYAGKGGDRVKYWIAKNSWGEKWGKKGYVWLKKDVDEPEGLCGLAIQPVYPIV</sequence>
<dbReference type="PRINTS" id="PR00705">
    <property type="entry name" value="PAPAIN"/>
</dbReference>
<dbReference type="Proteomes" id="UP000015105">
    <property type="component" value="Unassembled WGS sequence"/>
</dbReference>
<dbReference type="GO" id="GO:0008234">
    <property type="term" value="F:cysteine-type peptidase activity"/>
    <property type="evidence" value="ECO:0007669"/>
    <property type="project" value="InterPro"/>
</dbReference>
<dbReference type="PANTHER" id="PTHR12411">
    <property type="entry name" value="CYSTEINE PROTEASE FAMILY C1-RELATED"/>
    <property type="match status" value="1"/>
</dbReference>
<evidence type="ECO:0000259" key="3">
    <source>
        <dbReference type="SMART" id="SM00645"/>
    </source>
</evidence>
<dbReference type="EnsemblPlants" id="AET0Gv20143800.1">
    <property type="protein sequence ID" value="AET0Gv20143800.1"/>
    <property type="gene ID" value="AET0Gv20143800"/>
</dbReference>
<dbReference type="Gene3D" id="3.90.70.10">
    <property type="entry name" value="Cysteine proteinases"/>
    <property type="match status" value="1"/>
</dbReference>
<reference evidence="6" key="2">
    <citation type="journal article" date="2017" name="Nat. Plants">
        <title>The Aegilops tauschii genome reveals multiple impacts of transposons.</title>
        <authorList>
            <person name="Zhao G."/>
            <person name="Zou C."/>
            <person name="Li K."/>
            <person name="Wang K."/>
            <person name="Li T."/>
            <person name="Gao L."/>
            <person name="Zhang X."/>
            <person name="Wang H."/>
            <person name="Yang Z."/>
            <person name="Liu X."/>
            <person name="Jiang W."/>
            <person name="Mao L."/>
            <person name="Kong X."/>
            <person name="Jiao Y."/>
            <person name="Jia J."/>
        </authorList>
    </citation>
    <scope>NUCLEOTIDE SEQUENCE [LARGE SCALE GENOMIC DNA]</scope>
    <source>
        <strain evidence="6">cv. AL8/78</strain>
    </source>
</reference>
<dbReference type="Pfam" id="PF08246">
    <property type="entry name" value="Inhibitor_I29"/>
    <property type="match status" value="1"/>
</dbReference>
<dbReference type="PROSITE" id="PS00640">
    <property type="entry name" value="THIOL_PROTEASE_ASN"/>
    <property type="match status" value="1"/>
</dbReference>
<dbReference type="AlphaFoldDB" id="A0A452XGI8"/>
<proteinExistence type="inferred from homology"/>
<protein>
    <recommendedName>
        <fullName evidence="7">Cathepsin propeptide inhibitor domain-containing protein</fullName>
    </recommendedName>
</protein>
<dbReference type="InterPro" id="IPR038765">
    <property type="entry name" value="Papain-like_cys_pep_sf"/>
</dbReference>
<dbReference type="SMART" id="SM00645">
    <property type="entry name" value="Pept_C1"/>
    <property type="match status" value="1"/>
</dbReference>
<evidence type="ECO:0000256" key="2">
    <source>
        <dbReference type="ARBA" id="ARBA00023157"/>
    </source>
</evidence>
<dbReference type="InterPro" id="IPR013201">
    <property type="entry name" value="Prot_inhib_I29"/>
</dbReference>
<keyword evidence="6" id="KW-1185">Reference proteome</keyword>
<evidence type="ECO:0000259" key="4">
    <source>
        <dbReference type="SMART" id="SM00848"/>
    </source>
</evidence>
<dbReference type="GO" id="GO:0006508">
    <property type="term" value="P:proteolysis"/>
    <property type="evidence" value="ECO:0007669"/>
    <property type="project" value="InterPro"/>
</dbReference>
<dbReference type="SUPFAM" id="SSF54001">
    <property type="entry name" value="Cysteine proteinases"/>
    <property type="match status" value="1"/>
</dbReference>
<evidence type="ECO:0000313" key="5">
    <source>
        <dbReference type="EnsemblPlants" id="AET0Gv20143800.1"/>
    </source>
</evidence>
<reference evidence="5" key="3">
    <citation type="submission" date="2019-03" db="UniProtKB">
        <authorList>
            <consortium name="EnsemblPlants"/>
        </authorList>
    </citation>
    <scope>IDENTIFICATION</scope>
</reference>
<dbReference type="InterPro" id="IPR025661">
    <property type="entry name" value="Pept_asp_AS"/>
</dbReference>
<keyword evidence="2" id="KW-1015">Disulfide bond</keyword>
<evidence type="ECO:0008006" key="7">
    <source>
        <dbReference type="Google" id="ProtNLM"/>
    </source>
</evidence>
<evidence type="ECO:0000313" key="6">
    <source>
        <dbReference type="Proteomes" id="UP000015105"/>
    </source>
</evidence>
<accession>A0A452XGI8</accession>
<dbReference type="InterPro" id="IPR039417">
    <property type="entry name" value="Peptidase_C1A_papain-like"/>
</dbReference>
<dbReference type="InterPro" id="IPR013128">
    <property type="entry name" value="Peptidase_C1A"/>
</dbReference>
<dbReference type="Pfam" id="PF00112">
    <property type="entry name" value="Peptidase_C1"/>
    <property type="match status" value="1"/>
</dbReference>
<dbReference type="FunFam" id="3.90.70.10:FF:000332">
    <property type="entry name" value="Cathepsin L1"/>
    <property type="match status" value="1"/>
</dbReference>
<reference evidence="6" key="1">
    <citation type="journal article" date="2014" name="Science">
        <title>Ancient hybridizations among the ancestral genomes of bread wheat.</title>
        <authorList>
            <consortium name="International Wheat Genome Sequencing Consortium,"/>
            <person name="Marcussen T."/>
            <person name="Sandve S.R."/>
            <person name="Heier L."/>
            <person name="Spannagl M."/>
            <person name="Pfeifer M."/>
            <person name="Jakobsen K.S."/>
            <person name="Wulff B.B."/>
            <person name="Steuernagel B."/>
            <person name="Mayer K.F."/>
            <person name="Olsen O.A."/>
        </authorList>
    </citation>
    <scope>NUCLEOTIDE SEQUENCE [LARGE SCALE GENOMIC DNA]</scope>
    <source>
        <strain evidence="6">cv. AL8/78</strain>
    </source>
</reference>
<dbReference type="STRING" id="200361.A0A452XGI8"/>
<dbReference type="SMART" id="SM00848">
    <property type="entry name" value="Inhibitor_I29"/>
    <property type="match status" value="1"/>
</dbReference>